<accession>A0A1X6MHC8</accession>
<dbReference type="EMBL" id="KZ110903">
    <property type="protein sequence ID" value="OSX55817.1"/>
    <property type="molecule type" value="Genomic_DNA"/>
</dbReference>
<gene>
    <name evidence="1" type="ORF">POSPLADRAFT_1063471</name>
</gene>
<protein>
    <submittedName>
        <fullName evidence="1">Uncharacterized protein</fullName>
    </submittedName>
</protein>
<name>A0A1X6MHC8_9APHY</name>
<sequence length="171" mass="18622">MTRIAAKRLASILSSTHHPCPIRATPTQPPESRDARAQRWLCEEAVSCGFPFTMVDALHAESALYHTTILWFRVWAFGQGSALKAVFGPASMRGSTYRRNGGSTVRVWYGDRVLRNRVLSHDGCRACTVSHCEPLSGQGLPAQRLPAQSTMAPHDRSVRAALPPTIAGGEA</sequence>
<keyword evidence="2" id="KW-1185">Reference proteome</keyword>
<organism evidence="1 2">
    <name type="scientific">Postia placenta MAD-698-R-SB12</name>
    <dbReference type="NCBI Taxonomy" id="670580"/>
    <lineage>
        <taxon>Eukaryota</taxon>
        <taxon>Fungi</taxon>
        <taxon>Dikarya</taxon>
        <taxon>Basidiomycota</taxon>
        <taxon>Agaricomycotina</taxon>
        <taxon>Agaricomycetes</taxon>
        <taxon>Polyporales</taxon>
        <taxon>Adustoporiaceae</taxon>
        <taxon>Rhodonia</taxon>
    </lineage>
</organism>
<dbReference type="GeneID" id="36326620"/>
<evidence type="ECO:0000313" key="1">
    <source>
        <dbReference type="EMBL" id="OSX55817.1"/>
    </source>
</evidence>
<proteinExistence type="predicted"/>
<dbReference type="Proteomes" id="UP000194127">
    <property type="component" value="Unassembled WGS sequence"/>
</dbReference>
<dbReference type="RefSeq" id="XP_024332611.1">
    <property type="nucleotide sequence ID" value="XM_024481670.1"/>
</dbReference>
<reference evidence="1 2" key="1">
    <citation type="submission" date="2017-04" db="EMBL/GenBank/DDBJ databases">
        <title>Genome Sequence of the Model Brown-Rot Fungus Postia placenta SB12.</title>
        <authorList>
            <consortium name="DOE Joint Genome Institute"/>
            <person name="Gaskell J."/>
            <person name="Kersten P."/>
            <person name="Larrondo L.F."/>
            <person name="Canessa P."/>
            <person name="Martinez D."/>
            <person name="Hibbett D."/>
            <person name="Schmoll M."/>
            <person name="Kubicek C.P."/>
            <person name="Martinez A.T."/>
            <person name="Yadav J."/>
            <person name="Master E."/>
            <person name="Magnuson J.K."/>
            <person name="James T."/>
            <person name="Yaver D."/>
            <person name="Berka R."/>
            <person name="Labutti K."/>
            <person name="Lipzen A."/>
            <person name="Aerts A."/>
            <person name="Barry K."/>
            <person name="Henrissat B."/>
            <person name="Blanchette R."/>
            <person name="Grigoriev I."/>
            <person name="Cullen D."/>
        </authorList>
    </citation>
    <scope>NUCLEOTIDE SEQUENCE [LARGE SCALE GENOMIC DNA]</scope>
    <source>
        <strain evidence="1 2">MAD-698-R-SB12</strain>
    </source>
</reference>
<dbReference type="AlphaFoldDB" id="A0A1X6MHC8"/>
<evidence type="ECO:0000313" key="2">
    <source>
        <dbReference type="Proteomes" id="UP000194127"/>
    </source>
</evidence>